<dbReference type="EMBL" id="JAVHNQ010000010">
    <property type="protein sequence ID" value="KAK6338061.1"/>
    <property type="molecule type" value="Genomic_DNA"/>
</dbReference>
<dbReference type="SUPFAM" id="SSF56112">
    <property type="entry name" value="Protein kinase-like (PK-like)"/>
    <property type="match status" value="1"/>
</dbReference>
<organism evidence="3 4">
    <name type="scientific">Orbilia brochopaga</name>
    <dbReference type="NCBI Taxonomy" id="3140254"/>
    <lineage>
        <taxon>Eukaryota</taxon>
        <taxon>Fungi</taxon>
        <taxon>Dikarya</taxon>
        <taxon>Ascomycota</taxon>
        <taxon>Pezizomycotina</taxon>
        <taxon>Orbiliomycetes</taxon>
        <taxon>Orbiliales</taxon>
        <taxon>Orbiliaceae</taxon>
        <taxon>Orbilia</taxon>
    </lineage>
</organism>
<proteinExistence type="predicted"/>
<dbReference type="PROSITE" id="PS00108">
    <property type="entry name" value="PROTEIN_KINASE_ST"/>
    <property type="match status" value="1"/>
</dbReference>
<keyword evidence="4" id="KW-1185">Reference proteome</keyword>
<dbReference type="PANTHER" id="PTHR24359">
    <property type="entry name" value="SERINE/THREONINE-PROTEIN KINASE SBK1"/>
    <property type="match status" value="1"/>
</dbReference>
<evidence type="ECO:0000256" key="1">
    <source>
        <dbReference type="SAM" id="MobiDB-lite"/>
    </source>
</evidence>
<dbReference type="InterPro" id="IPR008271">
    <property type="entry name" value="Ser/Thr_kinase_AS"/>
</dbReference>
<gene>
    <name evidence="3" type="ORF">TWF696_001532</name>
</gene>
<feature type="domain" description="Protein kinase" evidence="2">
    <location>
        <begin position="99"/>
        <end position="451"/>
    </location>
</feature>
<dbReference type="Gene3D" id="3.30.200.20">
    <property type="entry name" value="Phosphorylase Kinase, domain 1"/>
    <property type="match status" value="1"/>
</dbReference>
<dbReference type="InterPro" id="IPR011990">
    <property type="entry name" value="TPR-like_helical_dom_sf"/>
</dbReference>
<feature type="compositionally biased region" description="Polar residues" evidence="1">
    <location>
        <begin position="46"/>
        <end position="57"/>
    </location>
</feature>
<dbReference type="Gene3D" id="1.25.40.10">
    <property type="entry name" value="Tetratricopeptide repeat domain"/>
    <property type="match status" value="1"/>
</dbReference>
<dbReference type="CDD" id="cd00180">
    <property type="entry name" value="PKc"/>
    <property type="match status" value="1"/>
</dbReference>
<evidence type="ECO:0000313" key="4">
    <source>
        <dbReference type="Proteomes" id="UP001375240"/>
    </source>
</evidence>
<evidence type="ECO:0000313" key="3">
    <source>
        <dbReference type="EMBL" id="KAK6338061.1"/>
    </source>
</evidence>
<feature type="region of interest" description="Disordered" evidence="1">
    <location>
        <begin position="24"/>
        <end position="61"/>
    </location>
</feature>
<dbReference type="Proteomes" id="UP001375240">
    <property type="component" value="Unassembled WGS sequence"/>
</dbReference>
<dbReference type="PANTHER" id="PTHR24359:SF1">
    <property type="entry name" value="INHIBITOR OF NUCLEAR FACTOR KAPPA-B KINASE EPSILON SUBUNIT HOMOLOG 1-RELATED"/>
    <property type="match status" value="1"/>
</dbReference>
<protein>
    <recommendedName>
        <fullName evidence="2">Protein kinase domain-containing protein</fullName>
    </recommendedName>
</protein>
<dbReference type="GO" id="GO:0004674">
    <property type="term" value="F:protein serine/threonine kinase activity"/>
    <property type="evidence" value="ECO:0007669"/>
    <property type="project" value="TreeGrafter"/>
</dbReference>
<dbReference type="Gene3D" id="1.10.510.10">
    <property type="entry name" value="Transferase(Phosphotransferase) domain 1"/>
    <property type="match status" value="1"/>
</dbReference>
<dbReference type="Pfam" id="PF00069">
    <property type="entry name" value="Pkinase"/>
    <property type="match status" value="1"/>
</dbReference>
<reference evidence="3 4" key="1">
    <citation type="submission" date="2019-10" db="EMBL/GenBank/DDBJ databases">
        <authorList>
            <person name="Palmer J.M."/>
        </authorList>
    </citation>
    <scope>NUCLEOTIDE SEQUENCE [LARGE SCALE GENOMIC DNA]</scope>
    <source>
        <strain evidence="3 4">TWF696</strain>
    </source>
</reference>
<dbReference type="InterPro" id="IPR011009">
    <property type="entry name" value="Kinase-like_dom_sf"/>
</dbReference>
<dbReference type="PROSITE" id="PS50011">
    <property type="entry name" value="PROTEIN_KINASE_DOM"/>
    <property type="match status" value="1"/>
</dbReference>
<evidence type="ECO:0000259" key="2">
    <source>
        <dbReference type="PROSITE" id="PS50011"/>
    </source>
</evidence>
<comment type="caution">
    <text evidence="3">The sequence shown here is derived from an EMBL/GenBank/DDBJ whole genome shotgun (WGS) entry which is preliminary data.</text>
</comment>
<name>A0AAV9UCX6_9PEZI</name>
<dbReference type="GO" id="GO:0005524">
    <property type="term" value="F:ATP binding"/>
    <property type="evidence" value="ECO:0007669"/>
    <property type="project" value="InterPro"/>
</dbReference>
<dbReference type="AlphaFoldDB" id="A0AAV9UCX6"/>
<dbReference type="SMART" id="SM00220">
    <property type="entry name" value="S_TKc"/>
    <property type="match status" value="1"/>
</dbReference>
<accession>A0AAV9UCX6</accession>
<dbReference type="SUPFAM" id="SSF48452">
    <property type="entry name" value="TPR-like"/>
    <property type="match status" value="1"/>
</dbReference>
<sequence>MSTIVTSQTLASFAFTSSPIQTTRTSTFGSSASKSNRRKSSVKFAPTTTEDPQSSRRPTGLALRRRATLVDQSNKTYNLLRVLTTAQSRNIDFVGITWQAALGTIGKGGEGEISQADISIKDKFAFKRSVAIGAKTKDDSDIFQELNSEVQVLGHPKIRSHPNIVSLEGLCWEINIRPGSRDWLGRASPDKEKVWPVLILDKAPYGDLEKFMRTEKGRSIKLADRMQLCAQVASALKTMHMNNIIHGDVKPKNTLVFDSNDEIGVTVKVTDFGYSTMYSGDRDVKVPMSVPWDPPDFKRMKRIFKPPVAKGMDVYSFGVLCFWVLFHEKLEERGKETQKTNPSGYFNQILKSVTDAATTAADKTGVKNVIGGAVQVVSSFVTGVSKEREPRFDLVHLGKLRDDETMQKEALEIVKEHPDLTPEQRQNLTRLFELVLANDVKDRTIDFDEFINLLGHDSSPDDSQIQKLSADIGGCFSVIKELQVLCQADYRVREELVGALKEFYESHPENSPEAMDAAFQLAFCYKLGLGTPQDDEDLEKWLKKSGPGADKYLEEEIKSTFPKKQFVSAKLRRMYDRGLVKPIDHALEFQTSKNILLQKEKCEKEVKSLSKVLGKTHYAVLNLNSTLSSILRYINSPDYPILLEDCYEALKAEPTKGPNDIDLVVARHDLGLTRMRQGKIHDGEGLLKESYDEAKTRLGEDHVFTMMAAMNLAEALQARGKAKTAHELATYASSRFSETLGSKDKYTLAIQALYYRRLLAEGDIEKAKVVMKQNTEDMQKAVGAEDPGCIGRFMEYLMILCDLGAPEAAEEEAKQFLAKLPPRHPFAGHLGGPVMVNMRYQQGKHSDALPQLRQMRKALKSFPWPPPAMPQAQQLAPGPEAGRPPMMDFSEFVANPDLCQITVMQIVSAQAIANAEENPSAAAKLKDEAKKVLAEYLTDMGKVFGGELWEAVGKEPALAGSALGIAFAEGKVRNLELLVAVGAYNSRGGIHYDAAIEVATEKNLPKIAELLREHQLFCGGVNHCTRFESREQLREFALGKWEGHYLYRQPGFRLDKKAKIRIELSDATDDPTDPEVVLINGTGEDDMGRREYHGKVDLNGKVSYLHFMEGEGAGAAWEFVGYVNRERKAVGGSWGFRNTPSHANPSGVKFMFKLP</sequence>
<dbReference type="InterPro" id="IPR000719">
    <property type="entry name" value="Prot_kinase_dom"/>
</dbReference>